<evidence type="ECO:0000256" key="2">
    <source>
        <dbReference type="ARBA" id="ARBA00022448"/>
    </source>
</evidence>
<dbReference type="Pfam" id="PF13715">
    <property type="entry name" value="CarbopepD_reg_2"/>
    <property type="match status" value="1"/>
</dbReference>
<dbReference type="InterPro" id="IPR036942">
    <property type="entry name" value="Beta-barrel_TonB_sf"/>
</dbReference>
<feature type="region of interest" description="Disordered" evidence="8">
    <location>
        <begin position="305"/>
        <end position="325"/>
    </location>
</feature>
<comment type="caution">
    <text evidence="10">The sequence shown here is derived from an EMBL/GenBank/DDBJ whole genome shotgun (WGS) entry which is preliminary data.</text>
</comment>
<protein>
    <submittedName>
        <fullName evidence="10">TonB-dependent receptor</fullName>
    </submittedName>
</protein>
<dbReference type="PROSITE" id="PS52016">
    <property type="entry name" value="TONB_DEPENDENT_REC_3"/>
    <property type="match status" value="1"/>
</dbReference>
<comment type="subcellular location">
    <subcellularLocation>
        <location evidence="1 7">Cell outer membrane</location>
        <topology evidence="1 7">Multi-pass membrane protein</topology>
    </subcellularLocation>
</comment>
<dbReference type="InterPro" id="IPR039426">
    <property type="entry name" value="TonB-dep_rcpt-like"/>
</dbReference>
<evidence type="ECO:0000256" key="4">
    <source>
        <dbReference type="ARBA" id="ARBA00022692"/>
    </source>
</evidence>
<evidence type="ECO:0000313" key="10">
    <source>
        <dbReference type="EMBL" id="MET6996055.1"/>
    </source>
</evidence>
<dbReference type="InterPro" id="IPR012910">
    <property type="entry name" value="Plug_dom"/>
</dbReference>
<dbReference type="EMBL" id="JBEXAC010000001">
    <property type="protein sequence ID" value="MET6996055.1"/>
    <property type="molecule type" value="Genomic_DNA"/>
</dbReference>
<dbReference type="Gene3D" id="2.40.170.20">
    <property type="entry name" value="TonB-dependent receptor, beta-barrel domain"/>
    <property type="match status" value="1"/>
</dbReference>
<evidence type="ECO:0000256" key="8">
    <source>
        <dbReference type="SAM" id="MobiDB-lite"/>
    </source>
</evidence>
<dbReference type="RefSeq" id="WP_354658703.1">
    <property type="nucleotide sequence ID" value="NZ_JBEXAC010000001.1"/>
</dbReference>
<reference evidence="10 11" key="1">
    <citation type="submission" date="2024-06" db="EMBL/GenBank/DDBJ databases">
        <title>Chitinophaga defluvii sp. nov., isolated from municipal sewage.</title>
        <authorList>
            <person name="Zhang L."/>
        </authorList>
    </citation>
    <scope>NUCLEOTIDE SEQUENCE [LARGE SCALE GENOMIC DNA]</scope>
    <source>
        <strain evidence="10 11">H8</strain>
    </source>
</reference>
<evidence type="ECO:0000259" key="9">
    <source>
        <dbReference type="Pfam" id="PF07715"/>
    </source>
</evidence>
<name>A0ABV2T0A9_9BACT</name>
<keyword evidence="10" id="KW-0675">Receptor</keyword>
<evidence type="ECO:0000256" key="3">
    <source>
        <dbReference type="ARBA" id="ARBA00022452"/>
    </source>
</evidence>
<evidence type="ECO:0000256" key="1">
    <source>
        <dbReference type="ARBA" id="ARBA00004571"/>
    </source>
</evidence>
<keyword evidence="6 7" id="KW-0998">Cell outer membrane</keyword>
<dbReference type="InterPro" id="IPR023997">
    <property type="entry name" value="TonB-dep_OMP_SusC/RagA_CS"/>
</dbReference>
<comment type="similarity">
    <text evidence="7">Belongs to the TonB-dependent receptor family.</text>
</comment>
<gene>
    <name evidence="10" type="ORF">ABR189_01685</name>
</gene>
<keyword evidence="5 7" id="KW-0472">Membrane</keyword>
<dbReference type="Gene3D" id="2.60.40.1120">
    <property type="entry name" value="Carboxypeptidase-like, regulatory domain"/>
    <property type="match status" value="1"/>
</dbReference>
<dbReference type="Pfam" id="PF07715">
    <property type="entry name" value="Plug"/>
    <property type="match status" value="1"/>
</dbReference>
<dbReference type="InterPro" id="IPR023996">
    <property type="entry name" value="TonB-dep_OMP_SusC/RagA"/>
</dbReference>
<dbReference type="NCBIfam" id="TIGR04056">
    <property type="entry name" value="OMP_RagA_SusC"/>
    <property type="match status" value="1"/>
</dbReference>
<evidence type="ECO:0000256" key="6">
    <source>
        <dbReference type="ARBA" id="ARBA00023237"/>
    </source>
</evidence>
<keyword evidence="3 7" id="KW-1134">Transmembrane beta strand</keyword>
<evidence type="ECO:0000313" key="11">
    <source>
        <dbReference type="Proteomes" id="UP001549749"/>
    </source>
</evidence>
<keyword evidence="11" id="KW-1185">Reference proteome</keyword>
<keyword evidence="2 7" id="KW-0813">Transport</keyword>
<evidence type="ECO:0000256" key="5">
    <source>
        <dbReference type="ARBA" id="ARBA00023136"/>
    </source>
</evidence>
<dbReference type="SUPFAM" id="SSF56935">
    <property type="entry name" value="Porins"/>
    <property type="match status" value="1"/>
</dbReference>
<evidence type="ECO:0000256" key="7">
    <source>
        <dbReference type="PROSITE-ProRule" id="PRU01360"/>
    </source>
</evidence>
<dbReference type="InterPro" id="IPR008969">
    <property type="entry name" value="CarboxyPept-like_regulatory"/>
</dbReference>
<dbReference type="NCBIfam" id="TIGR04057">
    <property type="entry name" value="SusC_RagA_signa"/>
    <property type="match status" value="1"/>
</dbReference>
<dbReference type="Gene3D" id="2.170.130.10">
    <property type="entry name" value="TonB-dependent receptor, plug domain"/>
    <property type="match status" value="1"/>
</dbReference>
<organism evidence="10 11">
    <name type="scientific">Chitinophaga defluvii</name>
    <dbReference type="NCBI Taxonomy" id="3163343"/>
    <lineage>
        <taxon>Bacteria</taxon>
        <taxon>Pseudomonadati</taxon>
        <taxon>Bacteroidota</taxon>
        <taxon>Chitinophagia</taxon>
        <taxon>Chitinophagales</taxon>
        <taxon>Chitinophagaceae</taxon>
        <taxon>Chitinophaga</taxon>
    </lineage>
</organism>
<feature type="domain" description="TonB-dependent receptor plug" evidence="9">
    <location>
        <begin position="142"/>
        <end position="247"/>
    </location>
</feature>
<dbReference type="Proteomes" id="UP001549749">
    <property type="component" value="Unassembled WGS sequence"/>
</dbReference>
<dbReference type="InterPro" id="IPR037066">
    <property type="entry name" value="Plug_dom_sf"/>
</dbReference>
<keyword evidence="4 7" id="KW-0812">Transmembrane</keyword>
<proteinExistence type="inferred from homology"/>
<sequence>MKTISRKKCRGMMRYGQLFFRKALDSKHARMLICFSFFLVLSSALFAQTGKTVTGVVTDEKGTPVPGVTVKVKNTATGVVTDGSGKYTISLTGADPVLVFTNIGFTMQEITIGDRRVVNVVLKNLATDLGQVVVVAYGTQKKTSTTASVSSLKVDEVKNAPVGNITNSIAGRVSGVITAQNSGEPGRDGSEVHIRGVGTNGNSAPLYVVDGVVRDFSKLDPNAIESITVLKDAAAVAPYGMAGANGVVLVTTKKGKTGKPTLSYNGFVAIQNPTVIVDMLNAYDYVRLRNIADVNAGQAPPFSNEQVAGYKKSSEGAPDADYDKYPNTNTMDAIRNRNTPITSHNVSVSGGSQGVTYYVGLGYLYQGGMWSTTNASRYNLVANIEAKPTNTTTIGLSLNGFNNVIKRPGADPNAIFNNAQAWSPINALKYSNGLLANNNGKPSILPLLSTGARTSDETKVNATLSIKQELPVKGLDARFAISYDPTTYFQKNWNQPGPSTYNINTTVTPYEYTEVPNAGKASLSQSNERWKEFTYQGFLNYQRTFGKHDISGLLVMEVRNTKYDRFSASRSNYELNIDELDLGSSDPEHMGNGGGSSTTSQVGYIYRATYAYSGKYMVEASGRYDGHYYFAPGKKYGFFPAFSLGWRLSEEDFIKQNLTWVDNLKVRGSWGKSGNLAGGPFQYSSAMGVYGGAYVINGAVLQGAFERLESNPNITWEVATKTNVGVEFTVLKGLLGLEADYFSEQRNNMLVSPGNVVPTEYGIGLAQENAGIMKNHGVDLALRSYHTFGNGIRLDIGATFTYAKNKVVETFENPVTRDNVNRSRTGRALNSQFGLKALRLYQTSDFDENNQLKGLPQPTFGAVAPGDIMYADINGDGKIDGNDETYIGYSILPQVIYGLNPRISYKNFDLTFLIQGATQSNVPMFRGELVWPFFTGANATQAVANDFWTPENPNARYPRLFGQGGNANNQQMSSWWLYDGSYIRLKHAELGYSLPASVLQTLKMQQVRFYLSGQNLLSWSKLSDFIDPEMGQGGQSEHTRGWYYPQQQVFSAGLNVTF</sequence>
<dbReference type="SUPFAM" id="SSF49464">
    <property type="entry name" value="Carboxypeptidase regulatory domain-like"/>
    <property type="match status" value="1"/>
</dbReference>
<accession>A0ABV2T0A9</accession>